<sequence>MEAFQSLVALLRTASLLWIILNKGLRKSLWQRIFMAMSGSFDISTGVSRGGICSLLDGVRLSIRKNLYLGMPCSFSGVRMGN</sequence>
<reference evidence="1" key="1">
    <citation type="submission" date="2019-03" db="EMBL/GenBank/DDBJ databases">
        <authorList>
            <person name="Mank J."/>
            <person name="Almeida P."/>
        </authorList>
    </citation>
    <scope>NUCLEOTIDE SEQUENCE</scope>
    <source>
        <strain evidence="1">78183</strain>
    </source>
</reference>
<dbReference type="EMBL" id="CAADRP010000335">
    <property type="protein sequence ID" value="VFU26876.1"/>
    <property type="molecule type" value="Genomic_DNA"/>
</dbReference>
<gene>
    <name evidence="1" type="ORF">SVIM_LOCUS76601</name>
</gene>
<protein>
    <submittedName>
        <fullName evidence="1">Uncharacterized protein</fullName>
    </submittedName>
</protein>
<dbReference type="AlphaFoldDB" id="A0A6N2KGM3"/>
<name>A0A6N2KGM3_SALVM</name>
<proteinExistence type="predicted"/>
<evidence type="ECO:0000313" key="1">
    <source>
        <dbReference type="EMBL" id="VFU26876.1"/>
    </source>
</evidence>
<accession>A0A6N2KGM3</accession>
<organism evidence="1">
    <name type="scientific">Salix viminalis</name>
    <name type="common">Common osier</name>
    <name type="synonym">Basket willow</name>
    <dbReference type="NCBI Taxonomy" id="40686"/>
    <lineage>
        <taxon>Eukaryota</taxon>
        <taxon>Viridiplantae</taxon>
        <taxon>Streptophyta</taxon>
        <taxon>Embryophyta</taxon>
        <taxon>Tracheophyta</taxon>
        <taxon>Spermatophyta</taxon>
        <taxon>Magnoliopsida</taxon>
        <taxon>eudicotyledons</taxon>
        <taxon>Gunneridae</taxon>
        <taxon>Pentapetalae</taxon>
        <taxon>rosids</taxon>
        <taxon>fabids</taxon>
        <taxon>Malpighiales</taxon>
        <taxon>Salicaceae</taxon>
        <taxon>Saliceae</taxon>
        <taxon>Salix</taxon>
    </lineage>
</organism>